<keyword evidence="3" id="KW-1185">Reference proteome</keyword>
<evidence type="ECO:0000313" key="2">
    <source>
        <dbReference type="EMBL" id="KIY21476.1"/>
    </source>
</evidence>
<organism evidence="2 3">
    <name type="scientific">Mesobacillus subterraneus</name>
    <dbReference type="NCBI Taxonomy" id="285983"/>
    <lineage>
        <taxon>Bacteria</taxon>
        <taxon>Bacillati</taxon>
        <taxon>Bacillota</taxon>
        <taxon>Bacilli</taxon>
        <taxon>Bacillales</taxon>
        <taxon>Bacillaceae</taxon>
        <taxon>Mesobacillus</taxon>
    </lineage>
</organism>
<dbReference type="Proteomes" id="UP000032512">
    <property type="component" value="Unassembled WGS sequence"/>
</dbReference>
<evidence type="ECO:0000256" key="1">
    <source>
        <dbReference type="SAM" id="Phobius"/>
    </source>
</evidence>
<dbReference type="RefSeq" id="WP_044394486.1">
    <property type="nucleotide sequence ID" value="NZ_JXIQ01000104.1"/>
</dbReference>
<feature type="transmembrane region" description="Helical" evidence="1">
    <location>
        <begin position="170"/>
        <end position="192"/>
    </location>
</feature>
<accession>A0A0D6Z8Y5</accession>
<dbReference type="GO" id="GO:0005886">
    <property type="term" value="C:plasma membrane"/>
    <property type="evidence" value="ECO:0007669"/>
    <property type="project" value="UniProtKB-SubCell"/>
</dbReference>
<feature type="transmembrane region" description="Helical" evidence="1">
    <location>
        <begin position="135"/>
        <end position="158"/>
    </location>
</feature>
<feature type="transmembrane region" description="Helical" evidence="1">
    <location>
        <begin position="96"/>
        <end position="123"/>
    </location>
</feature>
<reference evidence="2 3" key="1">
    <citation type="submission" date="2015-01" db="EMBL/GenBank/DDBJ databases">
        <title>Draft genome sequences of the supercritical CO2 tolerant bacteria Bacillus subterraneus MITOT1 and Bacillus cereus MIT0214.</title>
        <authorList>
            <person name="Peet K.C."/>
            <person name="Thompson J.R."/>
        </authorList>
    </citation>
    <scope>NUCLEOTIDE SEQUENCE [LARGE SCALE GENOMIC DNA]</scope>
    <source>
        <strain evidence="2 3">MITOT1</strain>
    </source>
</reference>
<keyword evidence="1" id="KW-0472">Membrane</keyword>
<feature type="transmembrane region" description="Helical" evidence="1">
    <location>
        <begin position="245"/>
        <end position="263"/>
    </location>
</feature>
<keyword evidence="1" id="KW-1133">Transmembrane helix</keyword>
<feature type="transmembrane region" description="Helical" evidence="1">
    <location>
        <begin position="16"/>
        <end position="36"/>
    </location>
</feature>
<dbReference type="Pfam" id="PF12679">
    <property type="entry name" value="ABC2_membrane_2"/>
    <property type="match status" value="1"/>
</dbReference>
<comment type="caution">
    <text evidence="2">The sequence shown here is derived from an EMBL/GenBank/DDBJ whole genome shotgun (WGS) entry which is preliminary data.</text>
</comment>
<keyword evidence="1" id="KW-0812">Transmembrane</keyword>
<dbReference type="EMBL" id="JXIQ01000104">
    <property type="protein sequence ID" value="KIY21476.1"/>
    <property type="molecule type" value="Genomic_DNA"/>
</dbReference>
<dbReference type="GO" id="GO:0140359">
    <property type="term" value="F:ABC-type transporter activity"/>
    <property type="evidence" value="ECO:0007669"/>
    <property type="project" value="InterPro"/>
</dbReference>
<name>A0A0D6Z8Y5_9BACI</name>
<protein>
    <submittedName>
        <fullName evidence="2">Copper ABC transporter permease</fullName>
    </submittedName>
</protein>
<dbReference type="AlphaFoldDB" id="A0A0D6Z8Y5"/>
<proteinExistence type="predicted"/>
<evidence type="ECO:0000313" key="3">
    <source>
        <dbReference type="Proteomes" id="UP000032512"/>
    </source>
</evidence>
<dbReference type="PATRIC" id="fig|285983.3.peg.1490"/>
<dbReference type="OrthoDB" id="2680264at2"/>
<feature type="transmembrane region" description="Helical" evidence="1">
    <location>
        <begin position="56"/>
        <end position="75"/>
    </location>
</feature>
<gene>
    <name evidence="2" type="ORF">UB32_13495</name>
</gene>
<sequence>MRHIAKQQITLLMRSHWLTGFGLLFSSLAVMVTFLGNTGGSGFDGFNRMTASLLNINLLLIPLLSLLIGSLFLSGEKEDRGLLLLLTYPVSPWSVIIGKYIGLFVAVWSVLTFGYGAALLVIFFSGAGVSVSLLFLFYLYSLMLAAIFLSLSLVIGIFAKSRFQALGISLIIWAFLVLFYEFLIMGLSLLLWKQWLLPMLTVSIFLNPIELIRVQSILSLDGATVFGPRLYDLTIWADGVTGKTLFIFAFLLWMLLPVIFSVYRLKRGVADEE</sequence>